<keyword evidence="5 7" id="KW-1133">Transmembrane helix</keyword>
<organism evidence="9 10">
    <name type="scientific">Arcanobacterium buesumense</name>
    <dbReference type="NCBI Taxonomy" id="2722751"/>
    <lineage>
        <taxon>Bacteria</taxon>
        <taxon>Bacillati</taxon>
        <taxon>Actinomycetota</taxon>
        <taxon>Actinomycetes</taxon>
        <taxon>Actinomycetales</taxon>
        <taxon>Actinomycetaceae</taxon>
        <taxon>Arcanobacterium</taxon>
    </lineage>
</organism>
<dbReference type="PANTHER" id="PTHR32243:SF18">
    <property type="entry name" value="INNER MEMBRANE ABC TRANSPORTER PERMEASE PROTEIN YCJP"/>
    <property type="match status" value="1"/>
</dbReference>
<dbReference type="Pfam" id="PF00528">
    <property type="entry name" value="BPD_transp_1"/>
    <property type="match status" value="1"/>
</dbReference>
<dbReference type="AlphaFoldDB" id="A0A6H2EJ34"/>
<feature type="domain" description="ABC transmembrane type-1" evidence="8">
    <location>
        <begin position="73"/>
        <end position="264"/>
    </location>
</feature>
<accession>A0A6H2EJ34</accession>
<evidence type="ECO:0000256" key="3">
    <source>
        <dbReference type="ARBA" id="ARBA00022475"/>
    </source>
</evidence>
<dbReference type="CDD" id="cd06261">
    <property type="entry name" value="TM_PBP2"/>
    <property type="match status" value="1"/>
</dbReference>
<comment type="subcellular location">
    <subcellularLocation>
        <location evidence="1 7">Cell membrane</location>
        <topology evidence="1 7">Multi-pass membrane protein</topology>
    </subcellularLocation>
</comment>
<feature type="transmembrane region" description="Helical" evidence="7">
    <location>
        <begin position="145"/>
        <end position="164"/>
    </location>
</feature>
<sequence>MKALARRRFVTGIAYLFLIVVSLIFIFPLLWIIISSFKTGADLASSPTSFIPETFTLENYVHALWDLGFVVNLKNSLIVSTVTTIITVIVSCLGAYGIVRFFPKVGRRITKVLITTYMFPPVLLAVPYSMVLAKIGLVNTFTGLVLVYLSFSIPYALWMLVGFYQTVPREIEEAAAVDGAGRFHIFIRISTPIVLPGIVATTIYTFINAFNEFLYALLFMGSSEKMPVAVGLYSLTGTEVLDWGALMAASTCVVVPSVVVFMFIQKYIAAGLSEGSVK</sequence>
<evidence type="ECO:0000256" key="4">
    <source>
        <dbReference type="ARBA" id="ARBA00022692"/>
    </source>
</evidence>
<dbReference type="SUPFAM" id="SSF161098">
    <property type="entry name" value="MetI-like"/>
    <property type="match status" value="1"/>
</dbReference>
<evidence type="ECO:0000313" key="9">
    <source>
        <dbReference type="EMBL" id="QJC21336.1"/>
    </source>
</evidence>
<feature type="transmembrane region" description="Helical" evidence="7">
    <location>
        <begin position="12"/>
        <end position="34"/>
    </location>
</feature>
<feature type="transmembrane region" description="Helical" evidence="7">
    <location>
        <begin position="185"/>
        <end position="207"/>
    </location>
</feature>
<dbReference type="PANTHER" id="PTHR32243">
    <property type="entry name" value="MALTOSE TRANSPORT SYSTEM PERMEASE-RELATED"/>
    <property type="match status" value="1"/>
</dbReference>
<gene>
    <name evidence="9" type="ORF">HC352_01570</name>
</gene>
<comment type="similarity">
    <text evidence="7">Belongs to the binding-protein-dependent transport system permease family.</text>
</comment>
<evidence type="ECO:0000256" key="5">
    <source>
        <dbReference type="ARBA" id="ARBA00022989"/>
    </source>
</evidence>
<dbReference type="InterPro" id="IPR000515">
    <property type="entry name" value="MetI-like"/>
</dbReference>
<evidence type="ECO:0000256" key="6">
    <source>
        <dbReference type="ARBA" id="ARBA00023136"/>
    </source>
</evidence>
<name>A0A6H2EJ34_9ACTO</name>
<dbReference type="InterPro" id="IPR035906">
    <property type="entry name" value="MetI-like_sf"/>
</dbReference>
<keyword evidence="3" id="KW-1003">Cell membrane</keyword>
<dbReference type="GO" id="GO:0055085">
    <property type="term" value="P:transmembrane transport"/>
    <property type="evidence" value="ECO:0007669"/>
    <property type="project" value="InterPro"/>
</dbReference>
<evidence type="ECO:0000256" key="1">
    <source>
        <dbReference type="ARBA" id="ARBA00004651"/>
    </source>
</evidence>
<dbReference type="EMBL" id="CP050804">
    <property type="protein sequence ID" value="QJC21336.1"/>
    <property type="molecule type" value="Genomic_DNA"/>
</dbReference>
<evidence type="ECO:0000259" key="8">
    <source>
        <dbReference type="PROSITE" id="PS50928"/>
    </source>
</evidence>
<feature type="transmembrane region" description="Helical" evidence="7">
    <location>
        <begin position="243"/>
        <end position="264"/>
    </location>
</feature>
<dbReference type="Proteomes" id="UP000502298">
    <property type="component" value="Chromosome"/>
</dbReference>
<evidence type="ECO:0000256" key="2">
    <source>
        <dbReference type="ARBA" id="ARBA00022448"/>
    </source>
</evidence>
<keyword evidence="4 7" id="KW-0812">Transmembrane</keyword>
<keyword evidence="2 7" id="KW-0813">Transport</keyword>
<protein>
    <submittedName>
        <fullName evidence="9">Carbohydrate ABC transporter permease</fullName>
    </submittedName>
</protein>
<dbReference type="PROSITE" id="PS50928">
    <property type="entry name" value="ABC_TM1"/>
    <property type="match status" value="1"/>
</dbReference>
<reference evidence="9 10" key="1">
    <citation type="submission" date="2020-03" db="EMBL/GenBank/DDBJ databases">
        <title>Complete genome of Arcanobacterium buesumensis sp. nov. strain 2701.</title>
        <authorList>
            <person name="Borowiak M."/>
            <person name="Alssahen M."/>
            <person name="Laemmler C."/>
            <person name="Malorny B."/>
            <person name="Hassan A."/>
            <person name="Prenger-Berninghoff E."/>
            <person name="Ploetz M."/>
            <person name="Abdulmawjood A."/>
        </authorList>
    </citation>
    <scope>NUCLEOTIDE SEQUENCE [LARGE SCALE GENOMIC DNA]</scope>
    <source>
        <strain evidence="9 10">2701</strain>
    </source>
</reference>
<dbReference type="InterPro" id="IPR050901">
    <property type="entry name" value="BP-dep_ABC_trans_perm"/>
</dbReference>
<evidence type="ECO:0000256" key="7">
    <source>
        <dbReference type="RuleBase" id="RU363032"/>
    </source>
</evidence>
<feature type="transmembrane region" description="Helical" evidence="7">
    <location>
        <begin position="111"/>
        <end position="133"/>
    </location>
</feature>
<dbReference type="GO" id="GO:0005886">
    <property type="term" value="C:plasma membrane"/>
    <property type="evidence" value="ECO:0007669"/>
    <property type="project" value="UniProtKB-SubCell"/>
</dbReference>
<evidence type="ECO:0000313" key="10">
    <source>
        <dbReference type="Proteomes" id="UP000502298"/>
    </source>
</evidence>
<dbReference type="KEGG" id="arca:HC352_01570"/>
<keyword evidence="6 7" id="KW-0472">Membrane</keyword>
<proteinExistence type="inferred from homology"/>
<keyword evidence="10" id="KW-1185">Reference proteome</keyword>
<feature type="transmembrane region" description="Helical" evidence="7">
    <location>
        <begin position="77"/>
        <end position="99"/>
    </location>
</feature>
<dbReference type="RefSeq" id="WP_168917277.1">
    <property type="nucleotide sequence ID" value="NZ_CP050804.1"/>
</dbReference>
<dbReference type="Gene3D" id="1.10.3720.10">
    <property type="entry name" value="MetI-like"/>
    <property type="match status" value="1"/>
</dbReference>